<dbReference type="STRING" id="1776384.GCA_900086585_02937"/>
<dbReference type="RefSeq" id="WP_118333692.1">
    <property type="nucleotide sequence ID" value="NZ_AP025567.1"/>
</dbReference>
<sequence length="179" mass="20656">MINIVSDIFDKADIEKLHEVLETETERVTRFCLLYQGEDIFFQCCRNRTVRLGTYMYYERKMLELCKILHSTNGGAEVMVVQGSNSDDPVDNPYARLTMKLEDRKLIRNICWKCVIIEELPCLLKLARCGCRCVGTSYIYFPGVDIVLLIDELGGIIFGDKKIARELLEQLNVPYEINS</sequence>
<keyword evidence="2" id="KW-1185">Reference proteome</keyword>
<organism evidence="1 2">
    <name type="scientific">Emergencia timonensis</name>
    <dbReference type="NCBI Taxonomy" id="1776384"/>
    <lineage>
        <taxon>Bacteria</taxon>
        <taxon>Bacillati</taxon>
        <taxon>Bacillota</taxon>
        <taxon>Clostridia</taxon>
        <taxon>Peptostreptococcales</taxon>
        <taxon>Anaerovoracaceae</taxon>
        <taxon>Emergencia</taxon>
    </lineage>
</organism>
<accession>A0A415E748</accession>
<dbReference type="EMBL" id="QRMS01000001">
    <property type="protein sequence ID" value="RHJ89596.1"/>
    <property type="molecule type" value="Genomic_DNA"/>
</dbReference>
<gene>
    <name evidence="1" type="ORF">DW099_03215</name>
</gene>
<dbReference type="AlphaFoldDB" id="A0A415E748"/>
<reference evidence="1 2" key="1">
    <citation type="submission" date="2018-08" db="EMBL/GenBank/DDBJ databases">
        <title>A genome reference for cultivated species of the human gut microbiota.</title>
        <authorList>
            <person name="Zou Y."/>
            <person name="Xue W."/>
            <person name="Luo G."/>
        </authorList>
    </citation>
    <scope>NUCLEOTIDE SEQUENCE [LARGE SCALE GENOMIC DNA]</scope>
    <source>
        <strain evidence="1 2">AM07-24</strain>
    </source>
</reference>
<dbReference type="Proteomes" id="UP000284841">
    <property type="component" value="Unassembled WGS sequence"/>
</dbReference>
<evidence type="ECO:0000313" key="2">
    <source>
        <dbReference type="Proteomes" id="UP000284841"/>
    </source>
</evidence>
<proteinExistence type="predicted"/>
<protein>
    <submittedName>
        <fullName evidence="1">Uncharacterized protein</fullName>
    </submittedName>
</protein>
<evidence type="ECO:0000313" key="1">
    <source>
        <dbReference type="EMBL" id="RHJ89596.1"/>
    </source>
</evidence>
<name>A0A415E748_9FIRM</name>
<comment type="caution">
    <text evidence="1">The sequence shown here is derived from an EMBL/GenBank/DDBJ whole genome shotgun (WGS) entry which is preliminary data.</text>
</comment>
<dbReference type="OrthoDB" id="9810278at2"/>